<organism evidence="4 5">
    <name type="scientific">Streptomyces antnestii</name>
    <dbReference type="NCBI Taxonomy" id="2494256"/>
    <lineage>
        <taxon>Bacteria</taxon>
        <taxon>Bacillati</taxon>
        <taxon>Actinomycetota</taxon>
        <taxon>Actinomycetes</taxon>
        <taxon>Kitasatosporales</taxon>
        <taxon>Streptomycetaceae</taxon>
        <taxon>Streptomyces</taxon>
    </lineage>
</organism>
<keyword evidence="2" id="KW-0472">Membrane</keyword>
<protein>
    <recommendedName>
        <fullName evidence="3">DUF6286 domain-containing protein</fullName>
    </recommendedName>
</protein>
<keyword evidence="5" id="KW-1185">Reference proteome</keyword>
<name>A0A3S2W0A3_9ACTN</name>
<keyword evidence="2" id="KW-0812">Transmembrane</keyword>
<keyword evidence="2" id="KW-1133">Transmembrane helix</keyword>
<feature type="transmembrane region" description="Helical" evidence="2">
    <location>
        <begin position="53"/>
        <end position="74"/>
    </location>
</feature>
<feature type="domain" description="DUF6286" evidence="3">
    <location>
        <begin position="110"/>
        <end position="213"/>
    </location>
</feature>
<dbReference type="RefSeq" id="WP_127830362.1">
    <property type="nucleotide sequence ID" value="NZ_RZYA01000012.1"/>
</dbReference>
<evidence type="ECO:0000313" key="4">
    <source>
        <dbReference type="EMBL" id="RVU22009.1"/>
    </source>
</evidence>
<comment type="caution">
    <text evidence="4">The sequence shown here is derived from an EMBL/GenBank/DDBJ whole genome shotgun (WGS) entry which is preliminary data.</text>
</comment>
<dbReference type="InterPro" id="IPR046253">
    <property type="entry name" value="DUF6286"/>
</dbReference>
<reference evidence="4 5" key="1">
    <citation type="submission" date="2019-01" db="EMBL/GenBank/DDBJ databases">
        <title>Genome sequences of Streptomyces and Rhizobium isolates collected from root and soil.</title>
        <authorList>
            <person name="Chhettri S."/>
            <person name="Sevigny J.L."/>
            <person name="Sen A."/>
            <person name="Ennis N."/>
            <person name="Tisa L."/>
        </authorList>
    </citation>
    <scope>NUCLEOTIDE SEQUENCE [LARGE SCALE GENOMIC DNA]</scope>
    <source>
        <strain evidence="4 5">San01</strain>
    </source>
</reference>
<proteinExistence type="predicted"/>
<evidence type="ECO:0000313" key="5">
    <source>
        <dbReference type="Proteomes" id="UP000283128"/>
    </source>
</evidence>
<evidence type="ECO:0000256" key="1">
    <source>
        <dbReference type="SAM" id="MobiDB-lite"/>
    </source>
</evidence>
<evidence type="ECO:0000259" key="3">
    <source>
        <dbReference type="Pfam" id="PF19803"/>
    </source>
</evidence>
<gene>
    <name evidence="4" type="ORF">EOT10_23880</name>
</gene>
<evidence type="ECO:0000256" key="2">
    <source>
        <dbReference type="SAM" id="Phobius"/>
    </source>
</evidence>
<sequence>MSEPTQPVPVVEREQDGPGRLDQSGSAATYTGRPTPEGHGADGRFWSPRRIPAALVAVVVLGASGILLYDVAAVRAGHSAMHWRRVLARELAHRPLNDVWVLTGAGVAAALGLWLVVLAVTPGLRAVLPMRRAHTDVRAGLDRDAAAMVLRDRAMQVSGVQSVRVRMKRHRAEVRAVSHFRQLDDVRADLDTVVGEAVQGLGLTRTPGLSVRVARPGKKG</sequence>
<dbReference type="Proteomes" id="UP000283128">
    <property type="component" value="Unassembled WGS sequence"/>
</dbReference>
<feature type="region of interest" description="Disordered" evidence="1">
    <location>
        <begin position="1"/>
        <end position="44"/>
    </location>
</feature>
<dbReference type="AlphaFoldDB" id="A0A3S2W0A3"/>
<dbReference type="EMBL" id="RZYA01000012">
    <property type="protein sequence ID" value="RVU22009.1"/>
    <property type="molecule type" value="Genomic_DNA"/>
</dbReference>
<dbReference type="OrthoDB" id="4350534at2"/>
<dbReference type="Pfam" id="PF19803">
    <property type="entry name" value="DUF6286"/>
    <property type="match status" value="1"/>
</dbReference>
<accession>A0A3S2W0A3</accession>
<feature type="transmembrane region" description="Helical" evidence="2">
    <location>
        <begin position="99"/>
        <end position="124"/>
    </location>
</feature>